<keyword evidence="4" id="KW-0677">Repeat</keyword>
<name>A0A1Z5JIC4_FISSO</name>
<keyword evidence="6 8" id="KW-0472">Membrane</keyword>
<comment type="subcellular location">
    <subcellularLocation>
        <location evidence="1">Endomembrane system</location>
        <topology evidence="1">Multi-pass membrane protein</topology>
    </subcellularLocation>
</comment>
<accession>A0A1Z5JIC4</accession>
<feature type="transmembrane region" description="Helical" evidence="8">
    <location>
        <begin position="156"/>
        <end position="174"/>
    </location>
</feature>
<dbReference type="GO" id="GO:0012505">
    <property type="term" value="C:endomembrane system"/>
    <property type="evidence" value="ECO:0007669"/>
    <property type="project" value="UniProtKB-SubCell"/>
</dbReference>
<evidence type="ECO:0000256" key="8">
    <source>
        <dbReference type="SAM" id="Phobius"/>
    </source>
</evidence>
<keyword evidence="3 7" id="KW-0812">Transmembrane</keyword>
<dbReference type="Pfam" id="PF00230">
    <property type="entry name" value="MIP"/>
    <property type="match status" value="1"/>
</dbReference>
<dbReference type="PANTHER" id="PTHR45665:SF9">
    <property type="entry name" value="AQUAPORIN-8"/>
    <property type="match status" value="1"/>
</dbReference>
<dbReference type="GO" id="GO:0019755">
    <property type="term" value="P:one-carbon compound transport"/>
    <property type="evidence" value="ECO:0007669"/>
    <property type="project" value="UniProtKB-ARBA"/>
</dbReference>
<comment type="caution">
    <text evidence="9">The sequence shown here is derived from an EMBL/GenBank/DDBJ whole genome shotgun (WGS) entry which is preliminary data.</text>
</comment>
<evidence type="ECO:0000313" key="10">
    <source>
        <dbReference type="Proteomes" id="UP000198406"/>
    </source>
</evidence>
<evidence type="ECO:0000256" key="5">
    <source>
        <dbReference type="ARBA" id="ARBA00022989"/>
    </source>
</evidence>
<sequence>MTAAVISFSTFLRDIVSFIPPGIVPAFATAFLEGGKYLGAFRHEFVGTLIMVACTFSAGKWIGKESIRVAWTSHLLGVIAADYISGGPHVNPAVTTSMFALGKCSYSEAFVRICAQLAGGLVAFPLFHAVSDTMKWEPFGGPEFNMKDDNDHAAEAFLSEFSATFLLCLVIYILNWEMNFGTYHYIIKQSLTAVAIRALIEFFPTAGPAMNPMLATTWSVFGVGNKFEYPAHFQHYFVYWIAPCLAAVLASLVYVVYAGGTIFGVQLPLGPIKPQPPKAEAKKKKN</sequence>
<keyword evidence="10" id="KW-1185">Reference proteome</keyword>
<evidence type="ECO:0000256" key="7">
    <source>
        <dbReference type="RuleBase" id="RU000477"/>
    </source>
</evidence>
<comment type="similarity">
    <text evidence="7">Belongs to the MIP/aquaporin (TC 1.A.8) family.</text>
</comment>
<proteinExistence type="inferred from homology"/>
<dbReference type="InParanoid" id="A0A1Z5JIC4"/>
<protein>
    <submittedName>
        <fullName evidence="9">Uncharacterized protein</fullName>
    </submittedName>
</protein>
<dbReference type="InterPro" id="IPR023271">
    <property type="entry name" value="Aquaporin-like"/>
</dbReference>
<evidence type="ECO:0000256" key="1">
    <source>
        <dbReference type="ARBA" id="ARBA00004127"/>
    </source>
</evidence>
<reference evidence="9 10" key="1">
    <citation type="journal article" date="2015" name="Plant Cell">
        <title>Oil accumulation by the oleaginous diatom Fistulifera solaris as revealed by the genome and transcriptome.</title>
        <authorList>
            <person name="Tanaka T."/>
            <person name="Maeda Y."/>
            <person name="Veluchamy A."/>
            <person name="Tanaka M."/>
            <person name="Abida H."/>
            <person name="Marechal E."/>
            <person name="Bowler C."/>
            <person name="Muto M."/>
            <person name="Sunaga Y."/>
            <person name="Tanaka M."/>
            <person name="Yoshino T."/>
            <person name="Taniguchi T."/>
            <person name="Fukuda Y."/>
            <person name="Nemoto M."/>
            <person name="Matsumoto M."/>
            <person name="Wong P.S."/>
            <person name="Aburatani S."/>
            <person name="Fujibuchi W."/>
        </authorList>
    </citation>
    <scope>NUCLEOTIDE SEQUENCE [LARGE SCALE GENOMIC DNA]</scope>
    <source>
        <strain evidence="9 10">JPCC DA0580</strain>
    </source>
</reference>
<organism evidence="9 10">
    <name type="scientific">Fistulifera solaris</name>
    <name type="common">Oleaginous diatom</name>
    <dbReference type="NCBI Taxonomy" id="1519565"/>
    <lineage>
        <taxon>Eukaryota</taxon>
        <taxon>Sar</taxon>
        <taxon>Stramenopiles</taxon>
        <taxon>Ochrophyta</taxon>
        <taxon>Bacillariophyta</taxon>
        <taxon>Bacillariophyceae</taxon>
        <taxon>Bacillariophycidae</taxon>
        <taxon>Naviculales</taxon>
        <taxon>Naviculaceae</taxon>
        <taxon>Fistulifera</taxon>
    </lineage>
</organism>
<dbReference type="OrthoDB" id="3222at2759"/>
<dbReference type="AlphaFoldDB" id="A0A1Z5JIC4"/>
<dbReference type="PRINTS" id="PR00783">
    <property type="entry name" value="MINTRINSICP"/>
</dbReference>
<dbReference type="InterPro" id="IPR034294">
    <property type="entry name" value="Aquaporin_transptr"/>
</dbReference>
<dbReference type="InterPro" id="IPR000425">
    <property type="entry name" value="MIP"/>
</dbReference>
<dbReference type="GO" id="GO:0016020">
    <property type="term" value="C:membrane"/>
    <property type="evidence" value="ECO:0007669"/>
    <property type="project" value="InterPro"/>
</dbReference>
<evidence type="ECO:0000256" key="4">
    <source>
        <dbReference type="ARBA" id="ARBA00022737"/>
    </source>
</evidence>
<keyword evidence="2 7" id="KW-0813">Transport</keyword>
<evidence type="ECO:0000256" key="2">
    <source>
        <dbReference type="ARBA" id="ARBA00022448"/>
    </source>
</evidence>
<evidence type="ECO:0000313" key="9">
    <source>
        <dbReference type="EMBL" id="GAX13763.1"/>
    </source>
</evidence>
<evidence type="ECO:0000256" key="3">
    <source>
        <dbReference type="ARBA" id="ARBA00022692"/>
    </source>
</evidence>
<keyword evidence="5 8" id="KW-1133">Transmembrane helix</keyword>
<dbReference type="SUPFAM" id="SSF81338">
    <property type="entry name" value="Aquaporin-like"/>
    <property type="match status" value="1"/>
</dbReference>
<dbReference type="PANTHER" id="PTHR45665">
    <property type="entry name" value="AQUAPORIN-8"/>
    <property type="match status" value="1"/>
</dbReference>
<evidence type="ECO:0000256" key="6">
    <source>
        <dbReference type="ARBA" id="ARBA00023136"/>
    </source>
</evidence>
<dbReference type="GO" id="GO:0005737">
    <property type="term" value="C:cytoplasm"/>
    <property type="evidence" value="ECO:0007669"/>
    <property type="project" value="UniProtKB-ARBA"/>
</dbReference>
<dbReference type="Gene3D" id="1.20.1080.10">
    <property type="entry name" value="Glycerol uptake facilitator protein"/>
    <property type="match status" value="1"/>
</dbReference>
<dbReference type="Proteomes" id="UP000198406">
    <property type="component" value="Unassembled WGS sequence"/>
</dbReference>
<dbReference type="EMBL" id="BDSP01000073">
    <property type="protein sequence ID" value="GAX13763.1"/>
    <property type="molecule type" value="Genomic_DNA"/>
</dbReference>
<gene>
    <name evidence="9" type="ORF">FisN_30Lh051</name>
</gene>
<feature type="transmembrane region" description="Helical" evidence="8">
    <location>
        <begin position="237"/>
        <end position="257"/>
    </location>
</feature>
<dbReference type="GO" id="GO:0015250">
    <property type="term" value="F:water channel activity"/>
    <property type="evidence" value="ECO:0007669"/>
    <property type="project" value="UniProtKB-ARBA"/>
</dbReference>